<sequence>MASFKVTVIFAILLILSFHHVLAIRPLEEEQATIFILNKNLAIQLLPRGPVPPSAGNPCTNIPGRSHGRCTLTEMNVASGGSHNSVVHHAPPTFSDSVSKFHEISIA</sequence>
<reference evidence="2 5" key="2">
    <citation type="submission" date="2019-06" db="EMBL/GenBank/DDBJ databases">
        <title>WGS assembly of Gossypium barbadense.</title>
        <authorList>
            <person name="Chen Z.J."/>
            <person name="Sreedasyam A."/>
            <person name="Ando A."/>
            <person name="Song Q."/>
            <person name="De L."/>
            <person name="Hulse-Kemp A."/>
            <person name="Ding M."/>
            <person name="Ye W."/>
            <person name="Kirkbride R."/>
            <person name="Jenkins J."/>
            <person name="Plott C."/>
            <person name="Lovell J."/>
            <person name="Lin Y.-M."/>
            <person name="Vaughn R."/>
            <person name="Liu B."/>
            <person name="Li W."/>
            <person name="Simpson S."/>
            <person name="Scheffler B."/>
            <person name="Saski C."/>
            <person name="Grover C."/>
            <person name="Hu G."/>
            <person name="Conover J."/>
            <person name="Carlson J."/>
            <person name="Shu S."/>
            <person name="Boston L."/>
            <person name="Williams M."/>
            <person name="Peterson D."/>
            <person name="Mcgee K."/>
            <person name="Jones D."/>
            <person name="Wendel J."/>
            <person name="Stelly D."/>
            <person name="Grimwood J."/>
            <person name="Schmutz J."/>
        </authorList>
    </citation>
    <scope>NUCLEOTIDE SEQUENCE [LARGE SCALE GENOMIC DNA]</scope>
    <source>
        <strain evidence="2">1400233.01</strain>
    </source>
</reference>
<gene>
    <name evidence="2" type="ORF">ES319_A08G229100v1</name>
    <name evidence="3" type="ORF">GOBAR_AA21007</name>
</gene>
<evidence type="ECO:0000313" key="2">
    <source>
        <dbReference type="EMBL" id="KAB2071539.1"/>
    </source>
</evidence>
<name>A0A2P5X8M0_GOSBA</name>
<evidence type="ECO:0000256" key="1">
    <source>
        <dbReference type="SAM" id="SignalP"/>
    </source>
</evidence>
<keyword evidence="1" id="KW-0732">Signal</keyword>
<organism evidence="3 4">
    <name type="scientific">Gossypium barbadense</name>
    <name type="common">Sea Island cotton</name>
    <name type="synonym">Hibiscus barbadensis</name>
    <dbReference type="NCBI Taxonomy" id="3634"/>
    <lineage>
        <taxon>Eukaryota</taxon>
        <taxon>Viridiplantae</taxon>
        <taxon>Streptophyta</taxon>
        <taxon>Embryophyta</taxon>
        <taxon>Tracheophyta</taxon>
        <taxon>Spermatophyta</taxon>
        <taxon>Magnoliopsida</taxon>
        <taxon>eudicotyledons</taxon>
        <taxon>Gunneridae</taxon>
        <taxon>Pentapetalae</taxon>
        <taxon>rosids</taxon>
        <taxon>malvids</taxon>
        <taxon>Malvales</taxon>
        <taxon>Malvaceae</taxon>
        <taxon>Malvoideae</taxon>
        <taxon>Gossypium</taxon>
    </lineage>
</organism>
<keyword evidence="5" id="KW-1185">Reference proteome</keyword>
<dbReference type="AlphaFoldDB" id="A0A2P5X8M0"/>
<dbReference type="Proteomes" id="UP000239757">
    <property type="component" value="Unassembled WGS sequence"/>
</dbReference>
<dbReference type="PANTHER" id="PTHR33592">
    <property type="entry name" value="TRANSMEMBRANE PROTEIN"/>
    <property type="match status" value="1"/>
</dbReference>
<protein>
    <submittedName>
        <fullName evidence="3">Uncharacterized protein</fullName>
    </submittedName>
</protein>
<dbReference type="OrthoDB" id="976687at2759"/>
<dbReference type="EMBL" id="CM018209">
    <property type="protein sequence ID" value="KAB2071539.1"/>
    <property type="molecule type" value="Genomic_DNA"/>
</dbReference>
<evidence type="ECO:0000313" key="3">
    <source>
        <dbReference type="EMBL" id="PPR99673.1"/>
    </source>
</evidence>
<feature type="signal peptide" evidence="1">
    <location>
        <begin position="1"/>
        <end position="23"/>
    </location>
</feature>
<dbReference type="EMBL" id="KZ665452">
    <property type="protein sequence ID" value="PPR99673.1"/>
    <property type="molecule type" value="Genomic_DNA"/>
</dbReference>
<reference evidence="3 4" key="1">
    <citation type="submission" date="2015-01" db="EMBL/GenBank/DDBJ databases">
        <title>Genome of allotetraploid Gossypium barbadense reveals genomic plasticity and fiber elongation in cotton evolution.</title>
        <authorList>
            <person name="Chen X."/>
            <person name="Liu X."/>
            <person name="Zhao B."/>
            <person name="Zheng H."/>
            <person name="Hu Y."/>
            <person name="Lu G."/>
            <person name="Yang C."/>
            <person name="Chen J."/>
            <person name="Shan C."/>
            <person name="Zhang L."/>
            <person name="Zhou Y."/>
            <person name="Wang L."/>
            <person name="Guo W."/>
            <person name="Bai Y."/>
            <person name="Ruan J."/>
            <person name="Shangguan X."/>
            <person name="Mao Y."/>
            <person name="Jiang J."/>
            <person name="Zhu Y."/>
            <person name="Lei J."/>
            <person name="Kang H."/>
            <person name="Chen S."/>
            <person name="He X."/>
            <person name="Wang R."/>
            <person name="Wang Y."/>
            <person name="Chen J."/>
            <person name="Wang L."/>
            <person name="Yu S."/>
            <person name="Wang B."/>
            <person name="Wei J."/>
            <person name="Song S."/>
            <person name="Lu X."/>
            <person name="Gao Z."/>
            <person name="Gu W."/>
            <person name="Deng X."/>
            <person name="Ma D."/>
            <person name="Wang S."/>
            <person name="Liang W."/>
            <person name="Fang L."/>
            <person name="Cai C."/>
            <person name="Zhu X."/>
            <person name="Zhou B."/>
            <person name="Zhang Y."/>
            <person name="Chen Z."/>
            <person name="Xu S."/>
            <person name="Zhu R."/>
            <person name="Wang S."/>
            <person name="Zhang T."/>
            <person name="Zhao G."/>
        </authorList>
    </citation>
    <scope>NUCLEOTIDE SEQUENCE [LARGE SCALE GENOMIC DNA]</scope>
    <source>
        <strain evidence="4">cv. Xinhai21</strain>
        <tissue evidence="3">Leaf</tissue>
    </source>
</reference>
<accession>A0A2P5X8M0</accession>
<evidence type="ECO:0000313" key="4">
    <source>
        <dbReference type="Proteomes" id="UP000239757"/>
    </source>
</evidence>
<dbReference type="PANTHER" id="PTHR33592:SF3">
    <property type="entry name" value="TRANSMEMBRANE PROTEIN"/>
    <property type="match status" value="1"/>
</dbReference>
<feature type="chain" id="PRO_5040582973" evidence="1">
    <location>
        <begin position="24"/>
        <end position="107"/>
    </location>
</feature>
<proteinExistence type="predicted"/>
<dbReference type="Proteomes" id="UP000327439">
    <property type="component" value="Chromosome A08"/>
</dbReference>
<evidence type="ECO:0000313" key="5">
    <source>
        <dbReference type="Proteomes" id="UP000327439"/>
    </source>
</evidence>